<dbReference type="EMBL" id="SOAZ01000015">
    <property type="protein sequence ID" value="TDT51980.1"/>
    <property type="molecule type" value="Genomic_DNA"/>
</dbReference>
<reference evidence="1 2" key="1">
    <citation type="submission" date="2019-03" db="EMBL/GenBank/DDBJ databases">
        <title>Genomic Encyclopedia of Type Strains, Phase IV (KMG-IV): sequencing the most valuable type-strain genomes for metagenomic binning, comparative biology and taxonomic classification.</title>
        <authorList>
            <person name="Goeker M."/>
        </authorList>
    </citation>
    <scope>NUCLEOTIDE SEQUENCE [LARGE SCALE GENOMIC DNA]</scope>
    <source>
        <strain evidence="1 2">DSM 24455</strain>
    </source>
</reference>
<protein>
    <recommendedName>
        <fullName evidence="3">DDE family transposase</fullName>
    </recommendedName>
</protein>
<proteinExistence type="predicted"/>
<evidence type="ECO:0000313" key="2">
    <source>
        <dbReference type="Proteomes" id="UP000295325"/>
    </source>
</evidence>
<sequence length="131" mass="15689">MDPYLSRLDRIIETFKFNVKYVGLDAGYFTNHICKGLADRKIISAIDYRLGPHEKGKYTKNRFQYIKEWDVYACPNNYFLKYKTTTRQGYKEYVCDKEICSCCKFKNSCFTWKTEFRTISAMYGKNLKREI</sequence>
<accession>A0A4V3ESW2</accession>
<dbReference type="AlphaFoldDB" id="A0A4V3ESW2"/>
<gene>
    <name evidence="1" type="ORF">EDD71_11511</name>
</gene>
<comment type="caution">
    <text evidence="1">The sequence shown here is derived from an EMBL/GenBank/DDBJ whole genome shotgun (WGS) entry which is preliminary data.</text>
</comment>
<evidence type="ECO:0000313" key="1">
    <source>
        <dbReference type="EMBL" id="TDT51980.1"/>
    </source>
</evidence>
<keyword evidence="2" id="KW-1185">Reference proteome</keyword>
<evidence type="ECO:0008006" key="3">
    <source>
        <dbReference type="Google" id="ProtNLM"/>
    </source>
</evidence>
<name>A0A4V3ESW2_9CLOT</name>
<dbReference type="Proteomes" id="UP000295325">
    <property type="component" value="Unassembled WGS sequence"/>
</dbReference>
<organism evidence="1 2">
    <name type="scientific">Fonticella tunisiensis</name>
    <dbReference type="NCBI Taxonomy" id="1096341"/>
    <lineage>
        <taxon>Bacteria</taxon>
        <taxon>Bacillati</taxon>
        <taxon>Bacillota</taxon>
        <taxon>Clostridia</taxon>
        <taxon>Eubacteriales</taxon>
        <taxon>Clostridiaceae</taxon>
        <taxon>Fonticella</taxon>
    </lineage>
</organism>